<keyword evidence="3" id="KW-1185">Reference proteome</keyword>
<evidence type="ECO:0000313" key="2">
    <source>
        <dbReference type="EMBL" id="RIA46300.1"/>
    </source>
</evidence>
<dbReference type="EMBL" id="QXDC01000002">
    <property type="protein sequence ID" value="RIA46300.1"/>
    <property type="molecule type" value="Genomic_DNA"/>
</dbReference>
<dbReference type="GO" id="GO:0008168">
    <property type="term" value="F:methyltransferase activity"/>
    <property type="evidence" value="ECO:0007669"/>
    <property type="project" value="UniProtKB-KW"/>
</dbReference>
<gene>
    <name evidence="2" type="ORF">DFR49_0836</name>
</gene>
<reference evidence="2 3" key="1">
    <citation type="submission" date="2018-08" db="EMBL/GenBank/DDBJ databases">
        <title>Genomic Encyclopedia of Type Strains, Phase IV (KMG-IV): sequencing the most valuable type-strain genomes for metagenomic binning, comparative biology and taxonomic classification.</title>
        <authorList>
            <person name="Goeker M."/>
        </authorList>
    </citation>
    <scope>NUCLEOTIDE SEQUENCE [LARGE SCALE GENOMIC DNA]</scope>
    <source>
        <strain evidence="2 3">DSM 25527</strain>
    </source>
</reference>
<keyword evidence="2" id="KW-0489">Methyltransferase</keyword>
<dbReference type="PANTHER" id="PTHR34203">
    <property type="entry name" value="METHYLTRANSFERASE, FKBM FAMILY PROTEIN"/>
    <property type="match status" value="1"/>
</dbReference>
<protein>
    <submittedName>
        <fullName evidence="2">FkbM family methyltransferase</fullName>
    </submittedName>
</protein>
<dbReference type="Pfam" id="PF05050">
    <property type="entry name" value="Methyltransf_21"/>
    <property type="match status" value="1"/>
</dbReference>
<name>A0A397P9S5_9SPHN</name>
<dbReference type="Proteomes" id="UP000266568">
    <property type="component" value="Unassembled WGS sequence"/>
</dbReference>
<sequence length="372" mass="40201">MSADTTSKHASAGDKLKVVNAAGSRPTPIKPPTALDLYKTARLGMGARATLDDLWYCYRLFLRRLPDEAGFGIFSKRVHAGMTVAELVELFRTSKEYEARQQQGMEPAPELTPISETQLTPITLNGMNLYAPTPQTPAELHAHPSESYKPHLRGLVSSVLQSGTSVLDIGAGFGAFAIAAARKAGPTGRVIALEPDVRLVRLLLANIALHNLSNIDVLPFAAADGDGFLSLVQRDAIQTSKDVTHAELSGLAETPIVYARTIDTIIPPSQKIDLIRIAIDGFDYRALLGASTLLRRAVPPIIGEYAPGLLKEFSGVPPQTYLEYLRDCGYSRFVAITQRKQGVVDMGNDISKLAAFPAQIGAAMVDFYATRD</sequence>
<dbReference type="NCBIfam" id="TIGR01444">
    <property type="entry name" value="fkbM_fam"/>
    <property type="match status" value="1"/>
</dbReference>
<dbReference type="Gene3D" id="3.40.50.150">
    <property type="entry name" value="Vaccinia Virus protein VP39"/>
    <property type="match status" value="1"/>
</dbReference>
<proteinExistence type="predicted"/>
<dbReference type="AlphaFoldDB" id="A0A397P9S5"/>
<dbReference type="GO" id="GO:0032259">
    <property type="term" value="P:methylation"/>
    <property type="evidence" value="ECO:0007669"/>
    <property type="project" value="UniProtKB-KW"/>
</dbReference>
<dbReference type="InterPro" id="IPR029063">
    <property type="entry name" value="SAM-dependent_MTases_sf"/>
</dbReference>
<dbReference type="InterPro" id="IPR006342">
    <property type="entry name" value="FkbM_mtfrase"/>
</dbReference>
<dbReference type="SUPFAM" id="SSF53335">
    <property type="entry name" value="S-adenosyl-L-methionine-dependent methyltransferases"/>
    <property type="match status" value="1"/>
</dbReference>
<dbReference type="InterPro" id="IPR052514">
    <property type="entry name" value="SAM-dependent_MTase"/>
</dbReference>
<organism evidence="2 3">
    <name type="scientific">Hephaestia caeni</name>
    <dbReference type="NCBI Taxonomy" id="645617"/>
    <lineage>
        <taxon>Bacteria</taxon>
        <taxon>Pseudomonadati</taxon>
        <taxon>Pseudomonadota</taxon>
        <taxon>Alphaproteobacteria</taxon>
        <taxon>Sphingomonadales</taxon>
        <taxon>Sphingomonadaceae</taxon>
        <taxon>Hephaestia</taxon>
    </lineage>
</organism>
<keyword evidence="2" id="KW-0808">Transferase</keyword>
<feature type="domain" description="Methyltransferase FkbM" evidence="1">
    <location>
        <begin position="168"/>
        <end position="331"/>
    </location>
</feature>
<evidence type="ECO:0000313" key="3">
    <source>
        <dbReference type="Proteomes" id="UP000266568"/>
    </source>
</evidence>
<dbReference type="RefSeq" id="WP_170150910.1">
    <property type="nucleotide sequence ID" value="NZ_QXDC01000002.1"/>
</dbReference>
<comment type="caution">
    <text evidence="2">The sequence shown here is derived from an EMBL/GenBank/DDBJ whole genome shotgun (WGS) entry which is preliminary data.</text>
</comment>
<evidence type="ECO:0000259" key="1">
    <source>
        <dbReference type="Pfam" id="PF05050"/>
    </source>
</evidence>
<dbReference type="PANTHER" id="PTHR34203:SF15">
    <property type="entry name" value="SLL1173 PROTEIN"/>
    <property type="match status" value="1"/>
</dbReference>
<accession>A0A397P9S5</accession>